<keyword evidence="3" id="KW-1185">Reference proteome</keyword>
<dbReference type="PANTHER" id="PTHR33133:SF3">
    <property type="entry name" value="TRANSMEMBRANE PROTEIN"/>
    <property type="match status" value="1"/>
</dbReference>
<keyword evidence="1" id="KW-0472">Membrane</keyword>
<comment type="caution">
    <text evidence="2">The sequence shown here is derived from an EMBL/GenBank/DDBJ whole genome shotgun (WGS) entry which is preliminary data.</text>
</comment>
<feature type="transmembrane region" description="Helical" evidence="1">
    <location>
        <begin position="180"/>
        <end position="202"/>
    </location>
</feature>
<evidence type="ECO:0000313" key="3">
    <source>
        <dbReference type="Proteomes" id="UP001180020"/>
    </source>
</evidence>
<evidence type="ECO:0000256" key="1">
    <source>
        <dbReference type="SAM" id="Phobius"/>
    </source>
</evidence>
<keyword evidence="1" id="KW-1133">Transmembrane helix</keyword>
<reference evidence="2" key="1">
    <citation type="journal article" date="2023" name="Nat. Commun.">
        <title>Diploid and tetraploid genomes of Acorus and the evolution of monocots.</title>
        <authorList>
            <person name="Ma L."/>
            <person name="Liu K.W."/>
            <person name="Li Z."/>
            <person name="Hsiao Y.Y."/>
            <person name="Qi Y."/>
            <person name="Fu T."/>
            <person name="Tang G.D."/>
            <person name="Zhang D."/>
            <person name="Sun W.H."/>
            <person name="Liu D.K."/>
            <person name="Li Y."/>
            <person name="Chen G.Z."/>
            <person name="Liu X.D."/>
            <person name="Liao X.Y."/>
            <person name="Jiang Y.T."/>
            <person name="Yu X."/>
            <person name="Hao Y."/>
            <person name="Huang J."/>
            <person name="Zhao X.W."/>
            <person name="Ke S."/>
            <person name="Chen Y.Y."/>
            <person name="Wu W.L."/>
            <person name="Hsu J.L."/>
            <person name="Lin Y.F."/>
            <person name="Huang M.D."/>
            <person name="Li C.Y."/>
            <person name="Huang L."/>
            <person name="Wang Z.W."/>
            <person name="Zhao X."/>
            <person name="Zhong W.Y."/>
            <person name="Peng D.H."/>
            <person name="Ahmad S."/>
            <person name="Lan S."/>
            <person name="Zhang J.S."/>
            <person name="Tsai W.C."/>
            <person name="Van de Peer Y."/>
            <person name="Liu Z.J."/>
        </authorList>
    </citation>
    <scope>NUCLEOTIDE SEQUENCE</scope>
    <source>
        <strain evidence="2">CP</strain>
    </source>
</reference>
<reference evidence="2" key="2">
    <citation type="submission" date="2023-06" db="EMBL/GenBank/DDBJ databases">
        <authorList>
            <person name="Ma L."/>
            <person name="Liu K.-W."/>
            <person name="Li Z."/>
            <person name="Hsiao Y.-Y."/>
            <person name="Qi Y."/>
            <person name="Fu T."/>
            <person name="Tang G."/>
            <person name="Zhang D."/>
            <person name="Sun W.-H."/>
            <person name="Liu D.-K."/>
            <person name="Li Y."/>
            <person name="Chen G.-Z."/>
            <person name="Liu X.-D."/>
            <person name="Liao X.-Y."/>
            <person name="Jiang Y.-T."/>
            <person name="Yu X."/>
            <person name="Hao Y."/>
            <person name="Huang J."/>
            <person name="Zhao X.-W."/>
            <person name="Ke S."/>
            <person name="Chen Y.-Y."/>
            <person name="Wu W.-L."/>
            <person name="Hsu J.-L."/>
            <person name="Lin Y.-F."/>
            <person name="Huang M.-D."/>
            <person name="Li C.-Y."/>
            <person name="Huang L."/>
            <person name="Wang Z.-W."/>
            <person name="Zhao X."/>
            <person name="Zhong W.-Y."/>
            <person name="Peng D.-H."/>
            <person name="Ahmad S."/>
            <person name="Lan S."/>
            <person name="Zhang J.-S."/>
            <person name="Tsai W.-C."/>
            <person name="Van De Peer Y."/>
            <person name="Liu Z.-J."/>
        </authorList>
    </citation>
    <scope>NUCLEOTIDE SEQUENCE</scope>
    <source>
        <strain evidence="2">CP</strain>
        <tissue evidence="2">Leaves</tissue>
    </source>
</reference>
<name>A0AAV9D7A0_ACOCL</name>
<dbReference type="EMBL" id="JAUJYO010000015">
    <property type="protein sequence ID" value="KAK1296786.1"/>
    <property type="molecule type" value="Genomic_DNA"/>
</dbReference>
<organism evidence="2 3">
    <name type="scientific">Acorus calamus</name>
    <name type="common">Sweet flag</name>
    <dbReference type="NCBI Taxonomy" id="4465"/>
    <lineage>
        <taxon>Eukaryota</taxon>
        <taxon>Viridiplantae</taxon>
        <taxon>Streptophyta</taxon>
        <taxon>Embryophyta</taxon>
        <taxon>Tracheophyta</taxon>
        <taxon>Spermatophyta</taxon>
        <taxon>Magnoliopsida</taxon>
        <taxon>Liliopsida</taxon>
        <taxon>Acoraceae</taxon>
        <taxon>Acorus</taxon>
    </lineage>
</organism>
<dbReference type="AlphaFoldDB" id="A0AAV9D7A0"/>
<protein>
    <recommendedName>
        <fullName evidence="4">Transmembrane protein</fullName>
    </recommendedName>
</protein>
<feature type="transmembrane region" description="Helical" evidence="1">
    <location>
        <begin position="223"/>
        <end position="244"/>
    </location>
</feature>
<feature type="transmembrane region" description="Helical" evidence="1">
    <location>
        <begin position="264"/>
        <end position="286"/>
    </location>
</feature>
<gene>
    <name evidence="2" type="ORF">QJS10_CPB15g01292</name>
</gene>
<evidence type="ECO:0008006" key="4">
    <source>
        <dbReference type="Google" id="ProtNLM"/>
    </source>
</evidence>
<dbReference type="Proteomes" id="UP001180020">
    <property type="component" value="Unassembled WGS sequence"/>
</dbReference>
<sequence length="325" mass="35359">MMARASKIMRKAIQTILNNYHCYALVATLLVFPVSASVLLSQSLLPSTSPVLLTIHTRIRSLFDAAGFPRTLQFASLLNAKLAQTLSSYLLTLPFTLTFLVAAKASIIQIIRHKLSSHPRLNSLPPTFFSVLSTHLCGSLVMLSANAAAFSLVFIAINALDIVGLSGSSTVLLCLSAASAILYSIVLANTLVACNLATIIAGMENCGGYEPILKACIMIRGRAATALTLALPANLGMAVVEALFQYRVVRAYHRGISVSIAWEALTITYIYSFLIVFDVIMGCIFFKSCMSDGQLSWDDRYHYRIYPEIQTNEGLSTKLKAHELP</sequence>
<dbReference type="PANTHER" id="PTHR33133">
    <property type="entry name" value="OS08G0107100 PROTEIN-RELATED"/>
    <property type="match status" value="1"/>
</dbReference>
<keyword evidence="1" id="KW-0812">Transmembrane</keyword>
<feature type="transmembrane region" description="Helical" evidence="1">
    <location>
        <begin position="86"/>
        <end position="107"/>
    </location>
</feature>
<proteinExistence type="predicted"/>
<accession>A0AAV9D7A0</accession>
<evidence type="ECO:0000313" key="2">
    <source>
        <dbReference type="EMBL" id="KAK1296786.1"/>
    </source>
</evidence>
<feature type="transmembrane region" description="Helical" evidence="1">
    <location>
        <begin position="128"/>
        <end position="160"/>
    </location>
</feature>